<organism evidence="2 3">
    <name type="scientific">Bombus vosnesenskii</name>
    <dbReference type="NCBI Taxonomy" id="207650"/>
    <lineage>
        <taxon>Eukaryota</taxon>
        <taxon>Metazoa</taxon>
        <taxon>Ecdysozoa</taxon>
        <taxon>Arthropoda</taxon>
        <taxon>Hexapoda</taxon>
        <taxon>Insecta</taxon>
        <taxon>Pterygota</taxon>
        <taxon>Neoptera</taxon>
        <taxon>Endopterygota</taxon>
        <taxon>Hymenoptera</taxon>
        <taxon>Apocrita</taxon>
        <taxon>Aculeata</taxon>
        <taxon>Apoidea</taxon>
        <taxon>Anthophila</taxon>
        <taxon>Apidae</taxon>
        <taxon>Bombus</taxon>
        <taxon>Pyrobombus</taxon>
    </lineage>
</organism>
<dbReference type="Proteomes" id="UP000504631">
    <property type="component" value="Unplaced"/>
</dbReference>
<dbReference type="KEGG" id="bvk:117240950"/>
<proteinExistence type="predicted"/>
<dbReference type="AlphaFoldDB" id="A0A6J3LB72"/>
<feature type="region of interest" description="Disordered" evidence="1">
    <location>
        <begin position="1"/>
        <end position="23"/>
    </location>
</feature>
<accession>A0A6J3LB72</accession>
<sequence>MQTATVEKRRTRYQKKANHEEKQKYKNKIISKADKKIELDKRKVEAPKKPRKVFEDVEIAFISAIDPYDAPLQWWETEHVRYAINYPPVKSRLEKVMGTHIVRLTDRKYMLLLMSKLLQDHMEQQETRIEKRKLPLPSNISRLLKISYKMLSEKMHDPRYLKLKLYV</sequence>
<name>A0A6J3LB72_9HYME</name>
<evidence type="ECO:0000256" key="1">
    <source>
        <dbReference type="SAM" id="MobiDB-lite"/>
    </source>
</evidence>
<keyword evidence="2" id="KW-1185">Reference proteome</keyword>
<protein>
    <submittedName>
        <fullName evidence="3">Uncharacterized protein LOC117240950</fullName>
    </submittedName>
</protein>
<dbReference type="RefSeq" id="XP_033362863.1">
    <property type="nucleotide sequence ID" value="XM_033506972.1"/>
</dbReference>
<dbReference type="GeneID" id="117240950"/>
<reference evidence="3" key="1">
    <citation type="submission" date="2025-08" db="UniProtKB">
        <authorList>
            <consortium name="RefSeq"/>
        </authorList>
    </citation>
    <scope>IDENTIFICATION</scope>
    <source>
        <tissue evidence="3">Muscle</tissue>
    </source>
</reference>
<evidence type="ECO:0000313" key="2">
    <source>
        <dbReference type="Proteomes" id="UP000504631"/>
    </source>
</evidence>
<evidence type="ECO:0000313" key="3">
    <source>
        <dbReference type="RefSeq" id="XP_033362863.1"/>
    </source>
</evidence>
<gene>
    <name evidence="3" type="primary">LOC117240950</name>
</gene>